<dbReference type="GO" id="GO:0009399">
    <property type="term" value="P:nitrogen fixation"/>
    <property type="evidence" value="ECO:0007669"/>
    <property type="project" value="InterPro"/>
</dbReference>
<dbReference type="KEGG" id="dov:DSCO28_58820"/>
<name>A0A5K7ZYU0_9BACT</name>
<proteinExistence type="predicted"/>
<dbReference type="AlphaFoldDB" id="A0A5K7ZYU0"/>
<dbReference type="EMBL" id="AP021876">
    <property type="protein sequence ID" value="BBO85316.1"/>
    <property type="molecule type" value="Genomic_DNA"/>
</dbReference>
<protein>
    <submittedName>
        <fullName evidence="1">N-acyl homoserine lactonase</fullName>
    </submittedName>
</protein>
<evidence type="ECO:0000313" key="1">
    <source>
        <dbReference type="EMBL" id="BBO85316.1"/>
    </source>
</evidence>
<dbReference type="Proteomes" id="UP000425960">
    <property type="component" value="Chromosome"/>
</dbReference>
<sequence length="267" mass="31452">MPESAMRPLTNMCDLPPWEIASRVFNECPRPLHIQGVRSTHRHFFKLLDRLETWDERARSYQDYMEVAFHLHQWRRQKDPSGQLSLKNSYLRFLRGWLYDANSVEGAVMKGWVESRLGIPPTFHGKRIQSRESDAYLDYMRERLNGAARTNAILSQLDLLYEFVQYELARRNPERRHMTLYRGVYDFAEHEIVEQPDNTHAVVRLNNLNSFTRDFERAWEFGTLVIEARVPVPKIFFDGAFLHAGILQGEEEVLVIGGEYDVTLRSY</sequence>
<dbReference type="GO" id="GO:0030701">
    <property type="term" value="F:NAD+-dinitrogen-reductase ADP-D-ribosyltransferase activity"/>
    <property type="evidence" value="ECO:0007669"/>
    <property type="project" value="InterPro"/>
</dbReference>
<accession>A0A5K7ZYU0</accession>
<dbReference type="InterPro" id="IPR009953">
    <property type="entry name" value="DRA_trans"/>
</dbReference>
<organism evidence="1 2">
    <name type="scientific">Desulfosarcina ovata subsp. sediminis</name>
    <dbReference type="NCBI Taxonomy" id="885957"/>
    <lineage>
        <taxon>Bacteria</taxon>
        <taxon>Pseudomonadati</taxon>
        <taxon>Thermodesulfobacteriota</taxon>
        <taxon>Desulfobacteria</taxon>
        <taxon>Desulfobacterales</taxon>
        <taxon>Desulfosarcinaceae</taxon>
        <taxon>Desulfosarcina</taxon>
    </lineage>
</organism>
<reference evidence="1 2" key="1">
    <citation type="submission" date="2019-11" db="EMBL/GenBank/DDBJ databases">
        <title>Comparative genomics of hydrocarbon-degrading Desulfosarcina strains.</title>
        <authorList>
            <person name="Watanabe M."/>
            <person name="Kojima H."/>
            <person name="Fukui M."/>
        </authorList>
    </citation>
    <scope>NUCLEOTIDE SEQUENCE [LARGE SCALE GENOMIC DNA]</scope>
    <source>
        <strain evidence="1 2">28bB2T</strain>
    </source>
</reference>
<dbReference type="RefSeq" id="WP_231713958.1">
    <property type="nucleotide sequence ID" value="NZ_AP021876.1"/>
</dbReference>
<dbReference type="Pfam" id="PF07357">
    <property type="entry name" value="DRAT"/>
    <property type="match status" value="1"/>
</dbReference>
<evidence type="ECO:0000313" key="2">
    <source>
        <dbReference type="Proteomes" id="UP000425960"/>
    </source>
</evidence>
<gene>
    <name evidence="1" type="primary">draT</name>
    <name evidence="1" type="ORF">DSCO28_58820</name>
</gene>